<comment type="domain">
    <text evidence="7">The N-terminal region contains the highly conserved SGGXDS motif, predicted to be a P-loop motif involved in ATP binding.</text>
</comment>
<accession>A0AAN1QPN9</accession>
<keyword evidence="3 7" id="KW-0819">tRNA processing</keyword>
<dbReference type="SUPFAM" id="SSF82829">
    <property type="entry name" value="MesJ substrate recognition domain-like"/>
    <property type="match status" value="1"/>
</dbReference>
<evidence type="ECO:0000256" key="7">
    <source>
        <dbReference type="HAMAP-Rule" id="MF_01161"/>
    </source>
</evidence>
<proteinExistence type="inferred from homology"/>
<dbReference type="EMBL" id="CP030139">
    <property type="protein sequence ID" value="AZB73235.1"/>
    <property type="molecule type" value="Genomic_DNA"/>
</dbReference>
<evidence type="ECO:0000256" key="3">
    <source>
        <dbReference type="ARBA" id="ARBA00022694"/>
    </source>
</evidence>
<dbReference type="InterPro" id="IPR011063">
    <property type="entry name" value="TilS/TtcA_N"/>
</dbReference>
<reference evidence="10 11" key="1">
    <citation type="journal article" date="2018" name="Sci. Rep.">
        <title>Genome Features and Biochemical Characteristics of a Robust, Fast Growing and Naturally Transformable Cyanobacterium Synechococcus elongatus PCC 11801 Isolated from India.</title>
        <authorList>
            <person name="Jaiswal D."/>
            <person name="Sengupta A."/>
            <person name="Sohoni S."/>
            <person name="Sengupta S."/>
            <person name="Phadnavis A.G."/>
            <person name="Pakrasi H.B."/>
            <person name="Wangikar P.P."/>
        </authorList>
    </citation>
    <scope>NUCLEOTIDE SEQUENCE [LARGE SCALE GENOMIC DNA]</scope>
    <source>
        <strain evidence="10 11">PCC 11801</strain>
    </source>
</reference>
<dbReference type="GO" id="GO:0006400">
    <property type="term" value="P:tRNA modification"/>
    <property type="evidence" value="ECO:0007669"/>
    <property type="project" value="UniProtKB-UniRule"/>
</dbReference>
<evidence type="ECO:0000256" key="5">
    <source>
        <dbReference type="ARBA" id="ARBA00022840"/>
    </source>
</evidence>
<comment type="subcellular location">
    <subcellularLocation>
        <location evidence="7">Cytoplasm</location>
    </subcellularLocation>
</comment>
<gene>
    <name evidence="7 10" type="primary">tilS</name>
    <name evidence="10" type="ORF">DOP62_11365</name>
</gene>
<dbReference type="InterPro" id="IPR012795">
    <property type="entry name" value="tRNA_Ile_lys_synt_N"/>
</dbReference>
<dbReference type="Gene3D" id="1.20.59.20">
    <property type="match status" value="1"/>
</dbReference>
<dbReference type="SUPFAM" id="SSF52402">
    <property type="entry name" value="Adenine nucleotide alpha hydrolases-like"/>
    <property type="match status" value="1"/>
</dbReference>
<dbReference type="InterPro" id="IPR012094">
    <property type="entry name" value="tRNA_Ile_lys_synt"/>
</dbReference>
<organism evidence="10 11">
    <name type="scientific">Synechococcus elongatus PCC 11801</name>
    <dbReference type="NCBI Taxonomy" id="2219813"/>
    <lineage>
        <taxon>Bacteria</taxon>
        <taxon>Bacillati</taxon>
        <taxon>Cyanobacteriota</taxon>
        <taxon>Cyanophyceae</taxon>
        <taxon>Synechococcales</taxon>
        <taxon>Synechococcaceae</taxon>
        <taxon>Synechococcus</taxon>
    </lineage>
</organism>
<comment type="catalytic activity">
    <reaction evidence="6 7">
        <text>cytidine(34) in tRNA(Ile2) + L-lysine + ATP = lysidine(34) in tRNA(Ile2) + AMP + diphosphate + H(+)</text>
        <dbReference type="Rhea" id="RHEA:43744"/>
        <dbReference type="Rhea" id="RHEA-COMP:10625"/>
        <dbReference type="Rhea" id="RHEA-COMP:10670"/>
        <dbReference type="ChEBI" id="CHEBI:15378"/>
        <dbReference type="ChEBI" id="CHEBI:30616"/>
        <dbReference type="ChEBI" id="CHEBI:32551"/>
        <dbReference type="ChEBI" id="CHEBI:33019"/>
        <dbReference type="ChEBI" id="CHEBI:82748"/>
        <dbReference type="ChEBI" id="CHEBI:83665"/>
        <dbReference type="ChEBI" id="CHEBI:456215"/>
        <dbReference type="EC" id="6.3.4.19"/>
    </reaction>
</comment>
<evidence type="ECO:0000256" key="6">
    <source>
        <dbReference type="ARBA" id="ARBA00048539"/>
    </source>
</evidence>
<dbReference type="GO" id="GO:0005737">
    <property type="term" value="C:cytoplasm"/>
    <property type="evidence" value="ECO:0007669"/>
    <property type="project" value="UniProtKB-SubCell"/>
</dbReference>
<feature type="domain" description="tRNA(Ile)-lysidine/2-thiocytidine synthase N-terminal" evidence="8">
    <location>
        <begin position="40"/>
        <end position="216"/>
    </location>
</feature>
<keyword evidence="4 7" id="KW-0547">Nucleotide-binding</keyword>
<evidence type="ECO:0000259" key="9">
    <source>
        <dbReference type="Pfam" id="PF09179"/>
    </source>
</evidence>
<keyword evidence="5 7" id="KW-0067">ATP-binding</keyword>
<keyword evidence="2 7" id="KW-0436">Ligase</keyword>
<evidence type="ECO:0000256" key="2">
    <source>
        <dbReference type="ARBA" id="ARBA00022598"/>
    </source>
</evidence>
<evidence type="ECO:0000256" key="4">
    <source>
        <dbReference type="ARBA" id="ARBA00022741"/>
    </source>
</evidence>
<dbReference type="PANTHER" id="PTHR43033:SF1">
    <property type="entry name" value="TRNA(ILE)-LYSIDINE SYNTHASE-RELATED"/>
    <property type="match status" value="1"/>
</dbReference>
<dbReference type="InterPro" id="IPR015262">
    <property type="entry name" value="tRNA_Ile_lys_synt_subst-bd"/>
</dbReference>
<feature type="domain" description="tRNA(Ile)-lysidine synthase substrate-binding" evidence="9">
    <location>
        <begin position="264"/>
        <end position="320"/>
    </location>
</feature>
<dbReference type="InterPro" id="IPR014729">
    <property type="entry name" value="Rossmann-like_a/b/a_fold"/>
</dbReference>
<dbReference type="CDD" id="cd01992">
    <property type="entry name" value="TilS_N"/>
    <property type="match status" value="1"/>
</dbReference>
<name>A0AAN1QPN9_SYNEL</name>
<dbReference type="Pfam" id="PF09179">
    <property type="entry name" value="TilS"/>
    <property type="match status" value="1"/>
</dbReference>
<dbReference type="GO" id="GO:0032267">
    <property type="term" value="F:tRNA(Ile)-lysidine synthase activity"/>
    <property type="evidence" value="ECO:0007669"/>
    <property type="project" value="UniProtKB-EC"/>
</dbReference>
<keyword evidence="1 7" id="KW-0963">Cytoplasm</keyword>
<evidence type="ECO:0000256" key="1">
    <source>
        <dbReference type="ARBA" id="ARBA00022490"/>
    </source>
</evidence>
<dbReference type="EC" id="6.3.4.19" evidence="7"/>
<dbReference type="AlphaFoldDB" id="A0AAN1QPN9"/>
<dbReference type="Pfam" id="PF01171">
    <property type="entry name" value="ATP_bind_3"/>
    <property type="match status" value="1"/>
</dbReference>
<dbReference type="HAMAP" id="MF_01161">
    <property type="entry name" value="tRNA_Ile_lys_synt"/>
    <property type="match status" value="1"/>
</dbReference>
<dbReference type="PANTHER" id="PTHR43033">
    <property type="entry name" value="TRNA(ILE)-LYSIDINE SYNTHASE-RELATED"/>
    <property type="match status" value="1"/>
</dbReference>
<protein>
    <recommendedName>
        <fullName evidence="7">tRNA(Ile)-lysidine synthase</fullName>
        <ecNumber evidence="7">6.3.4.19</ecNumber>
    </recommendedName>
    <alternativeName>
        <fullName evidence="7">tRNA(Ile)-2-lysyl-cytidine synthase</fullName>
    </alternativeName>
    <alternativeName>
        <fullName evidence="7">tRNA(Ile)-lysidine synthetase</fullName>
    </alternativeName>
</protein>
<dbReference type="NCBIfam" id="TIGR02432">
    <property type="entry name" value="lysidine_TilS_N"/>
    <property type="match status" value="1"/>
</dbReference>
<feature type="binding site" evidence="7">
    <location>
        <begin position="45"/>
        <end position="50"/>
    </location>
    <ligand>
        <name>ATP</name>
        <dbReference type="ChEBI" id="CHEBI:30616"/>
    </ligand>
</feature>
<evidence type="ECO:0000259" key="8">
    <source>
        <dbReference type="Pfam" id="PF01171"/>
    </source>
</evidence>
<evidence type="ECO:0000313" key="11">
    <source>
        <dbReference type="Proteomes" id="UP000267249"/>
    </source>
</evidence>
<sequence length="336" mass="38026">MLHRPLPSPSALPSDCWSPFHAHLHQLLQQRSLLPAQSRLLLAVSGGQDSLALVHLLCGLQPHWHWSLAIAHCDHGWRSDSTANAGHLRQLADQWQLPFYCQRSPEPPSGEAAARTWRYQTLAAIAAEIDAPLLVTGHTASDRAETLLYNLTRGSHLQGLASLRWQRSLSDRLTLVRPLLVFTRAETTQMVQQFQLPVWEDRTNSDRRFARNRLRLEVFPQLRQINAQCDRHLANTAELFADEADWLAELTEQAYQQALGENGLCRSLLAQQPIALQRRVLHAFLQDHLQRSPTLAQVEELRQLITAPQGSCSSSLPQRQVMKVMGDWLTLQSTDD</sequence>
<dbReference type="Proteomes" id="UP000267249">
    <property type="component" value="Chromosome"/>
</dbReference>
<comment type="function">
    <text evidence="7">Ligates lysine onto the cytidine present at position 34 of the AUA codon-specific tRNA(Ile) that contains the anticodon CAU, in an ATP-dependent manner. Cytidine is converted to lysidine, thus changing the amino acid specificity of the tRNA from methionine to isoleucine.</text>
</comment>
<dbReference type="Gene3D" id="3.40.50.620">
    <property type="entry name" value="HUPs"/>
    <property type="match status" value="1"/>
</dbReference>
<evidence type="ECO:0000313" key="10">
    <source>
        <dbReference type="EMBL" id="AZB73235.1"/>
    </source>
</evidence>
<comment type="similarity">
    <text evidence="7">Belongs to the tRNA(Ile)-lysidine synthase family.</text>
</comment>
<dbReference type="GO" id="GO:0005524">
    <property type="term" value="F:ATP binding"/>
    <property type="evidence" value="ECO:0007669"/>
    <property type="project" value="UniProtKB-UniRule"/>
</dbReference>